<feature type="signal peptide" evidence="1">
    <location>
        <begin position="1"/>
        <end position="23"/>
    </location>
</feature>
<dbReference type="SUPFAM" id="SSF49464">
    <property type="entry name" value="Carboxypeptidase regulatory domain-like"/>
    <property type="match status" value="1"/>
</dbReference>
<feature type="chain" id="PRO_5015429279" description="Rhamnogalacturonan lyase domain-containing protein" evidence="1">
    <location>
        <begin position="24"/>
        <end position="259"/>
    </location>
</feature>
<dbReference type="Proteomes" id="UP000240009">
    <property type="component" value="Unassembled WGS sequence"/>
</dbReference>
<comment type="caution">
    <text evidence="2">The sequence shown here is derived from an EMBL/GenBank/DDBJ whole genome shotgun (WGS) entry which is preliminary data.</text>
</comment>
<dbReference type="OrthoDB" id="9772097at2"/>
<accession>A0A2S8G4S8</accession>
<dbReference type="EMBL" id="PUIA01000016">
    <property type="protein sequence ID" value="PQO39271.1"/>
    <property type="molecule type" value="Genomic_DNA"/>
</dbReference>
<dbReference type="InterPro" id="IPR008972">
    <property type="entry name" value="Cupredoxin"/>
</dbReference>
<name>A0A2S8G4S8_9BACT</name>
<dbReference type="RefSeq" id="WP_105350612.1">
    <property type="nucleotide sequence ID" value="NZ_PUIA01000016.1"/>
</dbReference>
<evidence type="ECO:0000313" key="2">
    <source>
        <dbReference type="EMBL" id="PQO39271.1"/>
    </source>
</evidence>
<evidence type="ECO:0008006" key="4">
    <source>
        <dbReference type="Google" id="ProtNLM"/>
    </source>
</evidence>
<dbReference type="SUPFAM" id="SSF49503">
    <property type="entry name" value="Cupredoxins"/>
    <property type="match status" value="1"/>
</dbReference>
<gene>
    <name evidence="2" type="ORF">C5Y96_05285</name>
</gene>
<proteinExistence type="predicted"/>
<organism evidence="2 3">
    <name type="scientific">Blastopirellula marina</name>
    <dbReference type="NCBI Taxonomy" id="124"/>
    <lineage>
        <taxon>Bacteria</taxon>
        <taxon>Pseudomonadati</taxon>
        <taxon>Planctomycetota</taxon>
        <taxon>Planctomycetia</taxon>
        <taxon>Pirellulales</taxon>
        <taxon>Pirellulaceae</taxon>
        <taxon>Blastopirellula</taxon>
    </lineage>
</organism>
<evidence type="ECO:0000256" key="1">
    <source>
        <dbReference type="SAM" id="SignalP"/>
    </source>
</evidence>
<keyword evidence="1" id="KW-0732">Signal</keyword>
<dbReference type="AlphaFoldDB" id="A0A2S8G4S8"/>
<reference evidence="2 3" key="1">
    <citation type="submission" date="2018-02" db="EMBL/GenBank/DDBJ databases">
        <title>Comparative genomes isolates from brazilian mangrove.</title>
        <authorList>
            <person name="Araujo J.E."/>
            <person name="Taketani R.G."/>
            <person name="Silva M.C.P."/>
            <person name="Loureco M.V."/>
            <person name="Andreote F.D."/>
        </authorList>
    </citation>
    <scope>NUCLEOTIDE SEQUENCE [LARGE SCALE GENOMIC DNA]</scope>
    <source>
        <strain evidence="2 3">HEX-2 MGV</strain>
    </source>
</reference>
<protein>
    <recommendedName>
        <fullName evidence="4">Rhamnogalacturonan lyase domain-containing protein</fullName>
    </recommendedName>
</protein>
<dbReference type="InterPro" id="IPR008969">
    <property type="entry name" value="CarboxyPept-like_regulatory"/>
</dbReference>
<sequence>MKLTQLGLMLLAVVGICAQSAVAQEWGTVKGRFVVSGDVAALPAMEVTKDAEFCGPKLPDPSILVGEKNGLQNVALWLYLDRGDKAPPVHPDYAAAAKAPVVVDNKACLYDPHVAMVVVGQPVEFTNSDPIPHNFKVEGFANAGMNNLVPVGGVFEHKFDSEERYPMNASCSIHPWMSAKIVVRELPYMAVTGEDGSFEIKNLPVGEHKLQVWHEVPGTIKEMTIGGKKVKDRKGLLEITVKAGDNDLGDIAIDAGDLK</sequence>
<evidence type="ECO:0000313" key="3">
    <source>
        <dbReference type="Proteomes" id="UP000240009"/>
    </source>
</evidence>
<dbReference type="Gene3D" id="2.60.40.420">
    <property type="entry name" value="Cupredoxins - blue copper proteins"/>
    <property type="match status" value="1"/>
</dbReference>